<keyword evidence="3" id="KW-1185">Reference proteome</keyword>
<dbReference type="EMBL" id="UHIC01000001">
    <property type="protein sequence ID" value="SUO96369.1"/>
    <property type="molecule type" value="Genomic_DNA"/>
</dbReference>
<organism evidence="2 3">
    <name type="scientific">Suttonella ornithocola</name>
    <dbReference type="NCBI Taxonomy" id="279832"/>
    <lineage>
        <taxon>Bacteria</taxon>
        <taxon>Pseudomonadati</taxon>
        <taxon>Pseudomonadota</taxon>
        <taxon>Gammaproteobacteria</taxon>
        <taxon>Cardiobacteriales</taxon>
        <taxon>Cardiobacteriaceae</taxon>
        <taxon>Suttonella</taxon>
    </lineage>
</organism>
<dbReference type="Proteomes" id="UP000254601">
    <property type="component" value="Unassembled WGS sequence"/>
</dbReference>
<dbReference type="AlphaFoldDB" id="A0A380MUU6"/>
<sequence>MNSTNTPLFIAKRLQQPAWIILSIYFVFMISDLTHDSFMPLILEKFDWKKFVISLITLIIYFSTTIECYIWLNPLEKK</sequence>
<keyword evidence="1" id="KW-0472">Membrane</keyword>
<accession>A0A380MUU6</accession>
<feature type="transmembrane region" description="Helical" evidence="1">
    <location>
        <begin position="51"/>
        <end position="72"/>
    </location>
</feature>
<evidence type="ECO:0000313" key="2">
    <source>
        <dbReference type="EMBL" id="SUO96369.1"/>
    </source>
</evidence>
<gene>
    <name evidence="2" type="ORF">NCTC13337_01830</name>
</gene>
<keyword evidence="1" id="KW-0812">Transmembrane</keyword>
<protein>
    <submittedName>
        <fullName evidence="2">Uncharacterized protein</fullName>
    </submittedName>
</protein>
<reference evidence="2 3" key="1">
    <citation type="submission" date="2018-06" db="EMBL/GenBank/DDBJ databases">
        <authorList>
            <consortium name="Pathogen Informatics"/>
            <person name="Doyle S."/>
        </authorList>
    </citation>
    <scope>NUCLEOTIDE SEQUENCE [LARGE SCALE GENOMIC DNA]</scope>
    <source>
        <strain evidence="2 3">NCTC13337</strain>
    </source>
</reference>
<proteinExistence type="predicted"/>
<evidence type="ECO:0000313" key="3">
    <source>
        <dbReference type="Proteomes" id="UP000254601"/>
    </source>
</evidence>
<keyword evidence="1" id="KW-1133">Transmembrane helix</keyword>
<name>A0A380MUU6_9GAMM</name>
<feature type="transmembrane region" description="Helical" evidence="1">
    <location>
        <begin position="20"/>
        <end position="39"/>
    </location>
</feature>
<evidence type="ECO:0000256" key="1">
    <source>
        <dbReference type="SAM" id="Phobius"/>
    </source>
</evidence>